<dbReference type="RefSeq" id="WP_007780713.1">
    <property type="nucleotide sequence ID" value="NZ_CM001441.1"/>
</dbReference>
<dbReference type="EMBL" id="CM001441">
    <property type="protein sequence ID" value="EHQ88390.1"/>
    <property type="molecule type" value="Genomic_DNA"/>
</dbReference>
<sequence length="62" mass="7118">MTVSGLEKQKEQAINSKDLLKKEQAKGLKPDCTDDLRIKIKKALEAENLCYDCETGFHYMKQ</sequence>
<proteinExistence type="predicted"/>
<gene>
    <name evidence="1" type="ORF">DesyoDRAFT_1222</name>
</gene>
<accession>H5XTD1</accession>
<dbReference type="AlphaFoldDB" id="H5XTD1"/>
<evidence type="ECO:0000313" key="1">
    <source>
        <dbReference type="EMBL" id="EHQ88390.1"/>
    </source>
</evidence>
<evidence type="ECO:0000313" key="2">
    <source>
        <dbReference type="Proteomes" id="UP000005104"/>
    </source>
</evidence>
<protein>
    <submittedName>
        <fullName evidence="1">Uncharacterized protein</fullName>
    </submittedName>
</protein>
<dbReference type="OrthoDB" id="1799418at2"/>
<reference evidence="1 2" key="1">
    <citation type="submission" date="2011-11" db="EMBL/GenBank/DDBJ databases">
        <title>The Noncontiguous Finished genome of Desulfosporosinus youngiae DSM 17734.</title>
        <authorList>
            <consortium name="US DOE Joint Genome Institute (JGI-PGF)"/>
            <person name="Lucas S."/>
            <person name="Han J."/>
            <person name="Lapidus A."/>
            <person name="Cheng J.-F."/>
            <person name="Goodwin L."/>
            <person name="Pitluck S."/>
            <person name="Peters L."/>
            <person name="Ovchinnikova G."/>
            <person name="Lu M."/>
            <person name="Land M.L."/>
            <person name="Hauser L."/>
            <person name="Pester M."/>
            <person name="Spring S."/>
            <person name="Ollivier B."/>
            <person name="Rattei T."/>
            <person name="Klenk H.-P."/>
            <person name="Wagner M."/>
            <person name="Loy A."/>
            <person name="Woyke T.J."/>
        </authorList>
    </citation>
    <scope>NUCLEOTIDE SEQUENCE [LARGE SCALE GENOMIC DNA]</scope>
    <source>
        <strain evidence="1 2">DSM 17734</strain>
    </source>
</reference>
<keyword evidence="2" id="KW-1185">Reference proteome</keyword>
<dbReference type="HOGENOM" id="CLU_2896837_0_0_9"/>
<dbReference type="Proteomes" id="UP000005104">
    <property type="component" value="Chromosome"/>
</dbReference>
<organism evidence="1 2">
    <name type="scientific">Desulfosporosinus youngiae DSM 17734</name>
    <dbReference type="NCBI Taxonomy" id="768710"/>
    <lineage>
        <taxon>Bacteria</taxon>
        <taxon>Bacillati</taxon>
        <taxon>Bacillota</taxon>
        <taxon>Clostridia</taxon>
        <taxon>Eubacteriales</taxon>
        <taxon>Desulfitobacteriaceae</taxon>
        <taxon>Desulfosporosinus</taxon>
    </lineage>
</organism>
<name>H5XTD1_9FIRM</name>